<evidence type="ECO:0000256" key="10">
    <source>
        <dbReference type="ARBA" id="ARBA00023136"/>
    </source>
</evidence>
<evidence type="ECO:0000256" key="8">
    <source>
        <dbReference type="ARBA" id="ARBA00022989"/>
    </source>
</evidence>
<evidence type="ECO:0000313" key="18">
    <source>
        <dbReference type="Proteomes" id="UP001152795"/>
    </source>
</evidence>
<keyword evidence="7" id="KW-0630">Potassium</keyword>
<keyword evidence="18" id="KW-1185">Reference proteome</keyword>
<proteinExistence type="inferred from homology"/>
<name>A0A7D9L936_PARCT</name>
<keyword evidence="5" id="KW-0812">Transmembrane</keyword>
<keyword evidence="6" id="KW-0631">Potassium channel</keyword>
<evidence type="ECO:0000256" key="9">
    <source>
        <dbReference type="ARBA" id="ARBA00023065"/>
    </source>
</evidence>
<dbReference type="OrthoDB" id="203835at2759"/>
<dbReference type="PANTHER" id="PTHR31462:SF5">
    <property type="entry name" value="ENDOSOMAL_LYSOSOMAL PROTON CHANNEL TMEM175"/>
    <property type="match status" value="1"/>
</dbReference>
<comment type="subcellular location">
    <subcellularLocation>
        <location evidence="1">Membrane</location>
        <topology evidence="1">Multi-pass membrane protein</topology>
    </subcellularLocation>
</comment>
<evidence type="ECO:0000313" key="17">
    <source>
        <dbReference type="EMBL" id="CAB4027928.1"/>
    </source>
</evidence>
<evidence type="ECO:0000256" key="3">
    <source>
        <dbReference type="ARBA" id="ARBA00022448"/>
    </source>
</evidence>
<evidence type="ECO:0000256" key="14">
    <source>
        <dbReference type="ARBA" id="ARBA00034430"/>
    </source>
</evidence>
<evidence type="ECO:0000256" key="15">
    <source>
        <dbReference type="ARBA" id="ARBA00034544"/>
    </source>
</evidence>
<keyword evidence="11 17" id="KW-0407">Ion channel</keyword>
<evidence type="ECO:0000256" key="16">
    <source>
        <dbReference type="ARBA" id="ARBA00044317"/>
    </source>
</evidence>
<dbReference type="AlphaFoldDB" id="A0A7D9L936"/>
<comment type="similarity">
    <text evidence="2">Belongs to the TMEM175 family.</text>
</comment>
<dbReference type="InterPro" id="IPR010617">
    <property type="entry name" value="TMEM175-like"/>
</dbReference>
<gene>
    <name evidence="17" type="ORF">PACLA_8A064804</name>
</gene>
<evidence type="ECO:0000256" key="6">
    <source>
        <dbReference type="ARBA" id="ARBA00022826"/>
    </source>
</evidence>
<keyword evidence="3" id="KW-0813">Transport</keyword>
<organism evidence="17 18">
    <name type="scientific">Paramuricea clavata</name>
    <name type="common">Red gorgonian</name>
    <name type="synonym">Violescent sea-whip</name>
    <dbReference type="NCBI Taxonomy" id="317549"/>
    <lineage>
        <taxon>Eukaryota</taxon>
        <taxon>Metazoa</taxon>
        <taxon>Cnidaria</taxon>
        <taxon>Anthozoa</taxon>
        <taxon>Octocorallia</taxon>
        <taxon>Malacalcyonacea</taxon>
        <taxon>Plexauridae</taxon>
        <taxon>Paramuricea</taxon>
    </lineage>
</organism>
<evidence type="ECO:0000256" key="7">
    <source>
        <dbReference type="ARBA" id="ARBA00022958"/>
    </source>
</evidence>
<keyword evidence="10" id="KW-0472">Membrane</keyword>
<evidence type="ECO:0000256" key="12">
    <source>
        <dbReference type="ARBA" id="ARBA00024169"/>
    </source>
</evidence>
<evidence type="ECO:0000256" key="4">
    <source>
        <dbReference type="ARBA" id="ARBA00022538"/>
    </source>
</evidence>
<evidence type="ECO:0000256" key="1">
    <source>
        <dbReference type="ARBA" id="ARBA00004141"/>
    </source>
</evidence>
<keyword evidence="4" id="KW-0633">Potassium transport</keyword>
<keyword evidence="9" id="KW-0406">Ion transport</keyword>
<comment type="catalytic activity">
    <reaction evidence="14">
        <text>K(+)(in) = K(+)(out)</text>
        <dbReference type="Rhea" id="RHEA:29463"/>
        <dbReference type="ChEBI" id="CHEBI:29103"/>
    </reaction>
</comment>
<keyword evidence="8" id="KW-1133">Transmembrane helix</keyword>
<evidence type="ECO:0000256" key="11">
    <source>
        <dbReference type="ARBA" id="ARBA00023303"/>
    </source>
</evidence>
<dbReference type="Pfam" id="PF06736">
    <property type="entry name" value="TMEM175"/>
    <property type="match status" value="2"/>
</dbReference>
<comment type="catalytic activity">
    <reaction evidence="12">
        <text>H(+)(in) = H(+)(out)</text>
        <dbReference type="Rhea" id="RHEA:34979"/>
        <dbReference type="ChEBI" id="CHEBI:15378"/>
    </reaction>
</comment>
<evidence type="ECO:0000256" key="5">
    <source>
        <dbReference type="ARBA" id="ARBA00022692"/>
    </source>
</evidence>
<accession>A0A7D9L936</accession>
<dbReference type="Proteomes" id="UP001152795">
    <property type="component" value="Unassembled WGS sequence"/>
</dbReference>
<dbReference type="GO" id="GO:0005267">
    <property type="term" value="F:potassium channel activity"/>
    <property type="evidence" value="ECO:0007669"/>
    <property type="project" value="UniProtKB-KW"/>
</dbReference>
<dbReference type="GO" id="GO:0015252">
    <property type="term" value="F:proton channel activity"/>
    <property type="evidence" value="ECO:0007669"/>
    <property type="project" value="InterPro"/>
</dbReference>
<reference evidence="17" key="1">
    <citation type="submission" date="2020-04" db="EMBL/GenBank/DDBJ databases">
        <authorList>
            <person name="Alioto T."/>
            <person name="Alioto T."/>
            <person name="Gomez Garrido J."/>
        </authorList>
    </citation>
    <scope>NUCLEOTIDE SEQUENCE</scope>
    <source>
        <strain evidence="17">A484AB</strain>
    </source>
</reference>
<evidence type="ECO:0000256" key="2">
    <source>
        <dbReference type="ARBA" id="ARBA00006920"/>
    </source>
</evidence>
<protein>
    <recommendedName>
        <fullName evidence="15">Endosomal/lysosomal proton channel TMEM175</fullName>
    </recommendedName>
    <alternativeName>
        <fullName evidence="16">Potassium channel TMEM175</fullName>
    </alternativeName>
    <alternativeName>
        <fullName evidence="13">Transmembrane protein 175</fullName>
    </alternativeName>
</protein>
<comment type="caution">
    <text evidence="17">The sequence shown here is derived from an EMBL/GenBank/DDBJ whole genome shotgun (WGS) entry which is preliminary data.</text>
</comment>
<dbReference type="PANTHER" id="PTHR31462">
    <property type="entry name" value="ENDOSOMAL/LYSOSOMAL POTASSIUM CHANNEL TMEM175"/>
    <property type="match status" value="1"/>
</dbReference>
<dbReference type="EMBL" id="CACRXK020015135">
    <property type="protein sequence ID" value="CAB4027928.1"/>
    <property type="molecule type" value="Genomic_DNA"/>
</dbReference>
<sequence length="485" mass="55494">MKMEQSLDSYDAGRLQAFSDAVSAIVATILILPLRNVVKSNNEDFVDYLQSHEDLIIVYFVAFLVICSVWESHIMRWIVISSVDDVLVWLNIISLLFVSFLPFAVRLVGQYTEKKIPLVLGCGLLLVLELIEMIMIYYTFTQNRLLRAELKNALPFELQQKRNYILKRKLLNPVLYIFAAGLSFVSVKISWALIILVIIAPCINRLVEVVIYKMRFVQEEQHIFLYENIICKERVECYTDGVYAIVATLLVLDITTDNFPSEDDVKTHGMAKTLSHMRSEYLTYVGTFAVCGLLWFVHHSLFYSLKKVNYLMMIINNVSLSCVGALPFLVSILNKYVNDEYDSDRHAIQFGCLIVGVAGLSQFMIFTIALGNSQRYLTHHVIPIGSRTASHNYLLIKLLIIPMMAIIIFGTSFASMFEAYVAYHVLVFATPFVFLFVKFIYFRIVRKQVVIMNVIQGEQPEWTNQGSTNPPHTGATFSTSYDQFK</sequence>
<evidence type="ECO:0000256" key="13">
    <source>
        <dbReference type="ARBA" id="ARBA00030477"/>
    </source>
</evidence>
<dbReference type="GO" id="GO:0016020">
    <property type="term" value="C:membrane"/>
    <property type="evidence" value="ECO:0007669"/>
    <property type="project" value="UniProtKB-SubCell"/>
</dbReference>